<evidence type="ECO:0000313" key="2">
    <source>
        <dbReference type="Proteomes" id="UP001234202"/>
    </source>
</evidence>
<sequence length="1378" mass="149780">MVSPRRRARRSPSESSTASPDTSTTHRKPYLHTSAEPSSSHEATTTTSSEQALANLHRAPINPGEFRNKCRFCPSTFAKSEHLKRHERSHTKERPYICAICDKKFTRGDSLTRHLRLHESGNVAMDNGQGEEGEEGEVALDVKTRRKVTGAGEDGSGKAKTQKVLQSSSTASPLKEERPEYGNSSTNAGIQDVSLTGVVAAFGSTMTAKLNRALCLFQDVIDPILTSQEFLPPLPHTSAYAQSSTMHNQYSRSPLDQDLALDPALSATAQEESHSERNHKRRRISESDTPRGGKLYTGYDDMHPFSVGVLPSTNDQLPAPYNGYDEYLGASLSRTADARGPHAYGGLSEQRPSITLSDLYAGRTHGESVRSTYQHEWSSRSQTGERETGEEDGDAAHVARRKDTSGRGSETGVNSSGSTQKPHNTTNLGHPAFDASGIAYPSPQSYLTSQYPEYPQQNMASLMYPTNGAHMGMPPPSAHSFATDRQYAEDSGHGIASRDQGRLRAEVEKEIEIANANSVYGSHRSPHEEAGITGSGQASTFAPQVQRQPANEHAGTDFVGTAAGTDNMGIGSGAAAGYEGMDLSSFSGFDFSSPSHLDLLRLLASDGSLAFGHTLIPQYHTYTRRNSPVLEGGPSAMAGDINFEVGESAFPGTQLAKHPHMEIDVQAWTTGDAHASQAVAPSADVGMEGGNPTSTAFDHLAASGDFDLSQFGVSMDIAQFWSGLMGHGHTSTLPPQQSHLPEVLPVSHGPDPVAESKPNLKPTTNGDSDSARRDLTGNAASGSGFRDNVALGNNLERHADGLKGKRADIAGVGNNRSLSLDTPPFSMSGSLGRPQEAINEARCLITDLSFNLNASTSPLSSGFLDLCLTSFFTRFLPTFNVVHRPTFSVRQAPAPLLINMIALGSLYVPSLDAKEKGEALWRLVYKGVGASSCGFDSKWDRLMELRNGPHDHTKGTPLVQTIMLGQLFAALSSKQSVRRSPFTFQGLGLRIARLCGMYLNPNIACDIDLPSDGCSEAELDIAWRTWAARETQLRALLGSMVVDGQFMSLFHTGTTVRHLCNEFPASCPDALWNAVTAVQWRDQVKARPDLQDARRKQSFASVYRKLLDEQHGGLDISLHYPLPPLGKATLIVGLSSVIADCRESRQLDQIYGQHPPLVLVTALRRLYRQLLHGVTNPIESIGLRMGWHDLCLQFLLSQSVDKASMRATANRPPAVPDNLPVCDKTYSYTRTSVGRRILLHANAIRQLAEQFPFSAMTSPQFFIPRFCHVAALSLLGYIKGNKEKTGTHRTYDLTTREVDWDALGSFGFSPSDRLTSYDAHSSTSIDKEFISEGGIVELNGHPLQEEDLANFVIWLKSFGNIYGIAQVYSEDVSRLMDH</sequence>
<name>A0ACC2XEX0_9TREE</name>
<organism evidence="1 2">
    <name type="scientific">Naganishia onofrii</name>
    <dbReference type="NCBI Taxonomy" id="1851511"/>
    <lineage>
        <taxon>Eukaryota</taxon>
        <taxon>Fungi</taxon>
        <taxon>Dikarya</taxon>
        <taxon>Basidiomycota</taxon>
        <taxon>Agaricomycotina</taxon>
        <taxon>Tremellomycetes</taxon>
        <taxon>Filobasidiales</taxon>
        <taxon>Filobasidiaceae</taxon>
        <taxon>Naganishia</taxon>
    </lineage>
</organism>
<evidence type="ECO:0000313" key="1">
    <source>
        <dbReference type="EMBL" id="KAJ9121984.1"/>
    </source>
</evidence>
<accession>A0ACC2XEX0</accession>
<proteinExistence type="predicted"/>
<gene>
    <name evidence="1" type="ORF">QFC24_004567</name>
</gene>
<protein>
    <submittedName>
        <fullName evidence="1">Uncharacterized protein</fullName>
    </submittedName>
</protein>
<dbReference type="EMBL" id="JASBWV010000016">
    <property type="protein sequence ID" value="KAJ9121984.1"/>
    <property type="molecule type" value="Genomic_DNA"/>
</dbReference>
<dbReference type="Proteomes" id="UP001234202">
    <property type="component" value="Unassembled WGS sequence"/>
</dbReference>
<comment type="caution">
    <text evidence="1">The sequence shown here is derived from an EMBL/GenBank/DDBJ whole genome shotgun (WGS) entry which is preliminary data.</text>
</comment>
<reference evidence="1" key="1">
    <citation type="submission" date="2023-04" db="EMBL/GenBank/DDBJ databases">
        <title>Draft Genome sequencing of Naganishia species isolated from polar environments using Oxford Nanopore Technology.</title>
        <authorList>
            <person name="Leo P."/>
            <person name="Venkateswaran K."/>
        </authorList>
    </citation>
    <scope>NUCLEOTIDE SEQUENCE</scope>
    <source>
        <strain evidence="1">DBVPG 5303</strain>
    </source>
</reference>
<keyword evidence="2" id="KW-1185">Reference proteome</keyword>